<dbReference type="InterPro" id="IPR020479">
    <property type="entry name" value="HD_metazoa"/>
</dbReference>
<dbReference type="InterPro" id="IPR050848">
    <property type="entry name" value="Homeobox_TF"/>
</dbReference>
<dbReference type="PROSITE" id="PS50071">
    <property type="entry name" value="HOMEOBOX_2"/>
    <property type="match status" value="1"/>
</dbReference>
<dbReference type="Proteomes" id="UP000046393">
    <property type="component" value="Unplaced"/>
</dbReference>
<reference evidence="9" key="1">
    <citation type="submission" date="2017-02" db="UniProtKB">
        <authorList>
            <consortium name="WormBaseParasite"/>
        </authorList>
    </citation>
    <scope>IDENTIFICATION</scope>
</reference>
<dbReference type="STRING" id="451379.A0A0N5AVN3"/>
<evidence type="ECO:0000256" key="4">
    <source>
        <dbReference type="ARBA" id="ARBA00023242"/>
    </source>
</evidence>
<dbReference type="Gene3D" id="1.10.10.60">
    <property type="entry name" value="Homeodomain-like"/>
    <property type="match status" value="1"/>
</dbReference>
<evidence type="ECO:0000313" key="9">
    <source>
        <dbReference type="WBParaSite" id="SMUV_0000895701-mRNA-1"/>
    </source>
</evidence>
<dbReference type="SMART" id="SM00389">
    <property type="entry name" value="HOX"/>
    <property type="match status" value="1"/>
</dbReference>
<dbReference type="PANTHER" id="PTHR24333:SF9">
    <property type="entry name" value="HOMEOBOX DOMAIN-CONTAINING PROTEIN"/>
    <property type="match status" value="1"/>
</dbReference>
<dbReference type="InterPro" id="IPR017970">
    <property type="entry name" value="Homeobox_CS"/>
</dbReference>
<proteinExistence type="predicted"/>
<evidence type="ECO:0000256" key="5">
    <source>
        <dbReference type="PROSITE-ProRule" id="PRU00108"/>
    </source>
</evidence>
<keyword evidence="3 5" id="KW-0371">Homeobox</keyword>
<dbReference type="WBParaSite" id="SMUV_0000895701-mRNA-1">
    <property type="protein sequence ID" value="SMUV_0000895701-mRNA-1"/>
    <property type="gene ID" value="SMUV_0000895701"/>
</dbReference>
<dbReference type="PANTHER" id="PTHR24333">
    <property type="entry name" value="HOMEO BOX HB9 LIKE A-RELATED"/>
    <property type="match status" value="1"/>
</dbReference>
<dbReference type="SUPFAM" id="SSF46689">
    <property type="entry name" value="Homeodomain-like"/>
    <property type="match status" value="1"/>
</dbReference>
<feature type="DNA-binding region" description="Homeobox" evidence="5">
    <location>
        <begin position="17"/>
        <end position="76"/>
    </location>
</feature>
<dbReference type="AlphaFoldDB" id="A0A0N5AVN3"/>
<keyword evidence="2 5" id="KW-0238">DNA-binding</keyword>
<dbReference type="Pfam" id="PF00046">
    <property type="entry name" value="Homeodomain"/>
    <property type="match status" value="1"/>
</dbReference>
<organism evidence="8 9">
    <name type="scientific">Syphacia muris</name>
    <dbReference type="NCBI Taxonomy" id="451379"/>
    <lineage>
        <taxon>Eukaryota</taxon>
        <taxon>Metazoa</taxon>
        <taxon>Ecdysozoa</taxon>
        <taxon>Nematoda</taxon>
        <taxon>Chromadorea</taxon>
        <taxon>Rhabditida</taxon>
        <taxon>Spirurina</taxon>
        <taxon>Oxyuridomorpha</taxon>
        <taxon>Oxyuroidea</taxon>
        <taxon>Oxyuridae</taxon>
        <taxon>Syphacia</taxon>
    </lineage>
</organism>
<dbReference type="InterPro" id="IPR001356">
    <property type="entry name" value="HD"/>
</dbReference>
<evidence type="ECO:0000313" key="8">
    <source>
        <dbReference type="Proteomes" id="UP000046393"/>
    </source>
</evidence>
<dbReference type="PRINTS" id="PR00024">
    <property type="entry name" value="HOMEOBOX"/>
</dbReference>
<comment type="subcellular location">
    <subcellularLocation>
        <location evidence="1 5 6">Nucleus</location>
    </subcellularLocation>
</comment>
<keyword evidence="4 5" id="KW-0539">Nucleus</keyword>
<sequence>MYHSLHNYRRARKVVTNRKSRQAYSARQLQRLEDEFKNDKYLSVSKRGELAQCLNLTETQIKTWFQNRRTKWKKQLTNSLRAICRDRSVPFTATTPLLAFQSGFYP</sequence>
<evidence type="ECO:0000256" key="6">
    <source>
        <dbReference type="RuleBase" id="RU000682"/>
    </source>
</evidence>
<dbReference type="PROSITE" id="PS00027">
    <property type="entry name" value="HOMEOBOX_1"/>
    <property type="match status" value="1"/>
</dbReference>
<keyword evidence="8" id="KW-1185">Reference proteome</keyword>
<protein>
    <submittedName>
        <fullName evidence="9">Homeobox domain-containing protein</fullName>
    </submittedName>
</protein>
<dbReference type="CDD" id="cd00086">
    <property type="entry name" value="homeodomain"/>
    <property type="match status" value="1"/>
</dbReference>
<accession>A0A0N5AVN3</accession>
<name>A0A0N5AVN3_9BILA</name>
<feature type="domain" description="Homeobox" evidence="7">
    <location>
        <begin position="15"/>
        <end position="75"/>
    </location>
</feature>
<evidence type="ECO:0000259" key="7">
    <source>
        <dbReference type="PROSITE" id="PS50071"/>
    </source>
</evidence>
<evidence type="ECO:0000256" key="2">
    <source>
        <dbReference type="ARBA" id="ARBA00023125"/>
    </source>
</evidence>
<evidence type="ECO:0000256" key="3">
    <source>
        <dbReference type="ARBA" id="ARBA00023155"/>
    </source>
</evidence>
<dbReference type="InterPro" id="IPR009057">
    <property type="entry name" value="Homeodomain-like_sf"/>
</dbReference>
<dbReference type="GO" id="GO:0000981">
    <property type="term" value="F:DNA-binding transcription factor activity, RNA polymerase II-specific"/>
    <property type="evidence" value="ECO:0007669"/>
    <property type="project" value="InterPro"/>
</dbReference>
<dbReference type="GO" id="GO:0003677">
    <property type="term" value="F:DNA binding"/>
    <property type="evidence" value="ECO:0007669"/>
    <property type="project" value="UniProtKB-UniRule"/>
</dbReference>
<dbReference type="GO" id="GO:0005634">
    <property type="term" value="C:nucleus"/>
    <property type="evidence" value="ECO:0007669"/>
    <property type="project" value="UniProtKB-SubCell"/>
</dbReference>
<evidence type="ECO:0000256" key="1">
    <source>
        <dbReference type="ARBA" id="ARBA00004123"/>
    </source>
</evidence>